<dbReference type="Proteomes" id="UP000326912">
    <property type="component" value="Unassembled WGS sequence"/>
</dbReference>
<comment type="caution">
    <text evidence="2">The sequence shown here is derived from an EMBL/GenBank/DDBJ whole genome shotgun (WGS) entry which is preliminary data.</text>
</comment>
<feature type="region of interest" description="Disordered" evidence="1">
    <location>
        <begin position="89"/>
        <end position="109"/>
    </location>
</feature>
<feature type="compositionally biased region" description="Polar residues" evidence="1">
    <location>
        <begin position="89"/>
        <end position="101"/>
    </location>
</feature>
<reference evidence="2 3" key="1">
    <citation type="submission" date="2019-10" db="EMBL/GenBank/DDBJ databases">
        <title>Dictyobacter vulcani sp. nov., within the class Ktedonobacteria, isolated from soil of volcanic Mt. Zao.</title>
        <authorList>
            <person name="Zheng Y."/>
            <person name="Wang C.M."/>
            <person name="Sakai Y."/>
            <person name="Abe K."/>
            <person name="Yokota A."/>
            <person name="Yabe S."/>
        </authorList>
    </citation>
    <scope>NUCLEOTIDE SEQUENCE [LARGE SCALE GENOMIC DNA]</scope>
    <source>
        <strain evidence="2 3">W12</strain>
    </source>
</reference>
<evidence type="ECO:0000313" key="2">
    <source>
        <dbReference type="EMBL" id="GER90443.1"/>
    </source>
</evidence>
<evidence type="ECO:0000313" key="3">
    <source>
        <dbReference type="Proteomes" id="UP000326912"/>
    </source>
</evidence>
<protein>
    <submittedName>
        <fullName evidence="2">Uncharacterized protein</fullName>
    </submittedName>
</protein>
<name>A0A5J4KS01_9CHLR</name>
<dbReference type="EMBL" id="BKZW01000002">
    <property type="protein sequence ID" value="GER90443.1"/>
    <property type="molecule type" value="Genomic_DNA"/>
</dbReference>
<organism evidence="2 3">
    <name type="scientific">Dictyobacter vulcani</name>
    <dbReference type="NCBI Taxonomy" id="2607529"/>
    <lineage>
        <taxon>Bacteria</taxon>
        <taxon>Bacillati</taxon>
        <taxon>Chloroflexota</taxon>
        <taxon>Ktedonobacteria</taxon>
        <taxon>Ktedonobacterales</taxon>
        <taxon>Dictyobacteraceae</taxon>
        <taxon>Dictyobacter</taxon>
    </lineage>
</organism>
<keyword evidence="3" id="KW-1185">Reference proteome</keyword>
<evidence type="ECO:0000256" key="1">
    <source>
        <dbReference type="SAM" id="MobiDB-lite"/>
    </source>
</evidence>
<dbReference type="AlphaFoldDB" id="A0A5J4KS01"/>
<gene>
    <name evidence="2" type="ORF">KDW_46050</name>
</gene>
<sequence>MAMSGRKPSTDAVQQDVLRKLMQTFERLQSLKEHPEGEQAQKKVLDNVLLNTLIAVHDVLPPAVKAQVEQILALQTELSSPYLGRANTMTQLHQRNGQHSDLPSWAQPE</sequence>
<proteinExistence type="predicted"/>
<accession>A0A5J4KS01</accession>